<dbReference type="GO" id="GO:0043952">
    <property type="term" value="P:protein transport by the Sec complex"/>
    <property type="evidence" value="ECO:0007669"/>
    <property type="project" value="UniProtKB-UniRule"/>
</dbReference>
<keyword evidence="5 10" id="KW-0653">Protein transport</keyword>
<dbReference type="FunFam" id="1.10.3370.10:FF:000001">
    <property type="entry name" value="Preprotein translocase subunit SecY"/>
    <property type="match status" value="1"/>
</dbReference>
<dbReference type="InterPro" id="IPR030659">
    <property type="entry name" value="SecY_CS"/>
</dbReference>
<evidence type="ECO:0000256" key="11">
    <source>
        <dbReference type="RuleBase" id="RU000537"/>
    </source>
</evidence>
<keyword evidence="3 10" id="KW-0813">Transport</keyword>
<feature type="transmembrane region" description="Helical" evidence="10">
    <location>
        <begin position="154"/>
        <end position="174"/>
    </location>
</feature>
<accession>A0A4D6YBN3</accession>
<feature type="transmembrane region" description="Helical" evidence="10">
    <location>
        <begin position="186"/>
        <end position="207"/>
    </location>
</feature>
<feature type="transmembrane region" description="Helical" evidence="10">
    <location>
        <begin position="75"/>
        <end position="99"/>
    </location>
</feature>
<evidence type="ECO:0000256" key="4">
    <source>
        <dbReference type="ARBA" id="ARBA00022692"/>
    </source>
</evidence>
<feature type="transmembrane region" description="Helical" evidence="10">
    <location>
        <begin position="274"/>
        <end position="295"/>
    </location>
</feature>
<comment type="subcellular location">
    <subcellularLocation>
        <location evidence="10">Cell membrane</location>
        <topology evidence="10">Multi-pass membrane protein</topology>
    </subcellularLocation>
    <subcellularLocation>
        <location evidence="1 12">Membrane</location>
        <topology evidence="1 12">Multi-pass membrane protein</topology>
    </subcellularLocation>
</comment>
<dbReference type="InterPro" id="IPR023201">
    <property type="entry name" value="SecY_dom_sf"/>
</dbReference>
<comment type="similarity">
    <text evidence="2 10 13">Belongs to the SecY/SEC61-alpha family.</text>
</comment>
<dbReference type="Proteomes" id="UP000298603">
    <property type="component" value="Chromosome"/>
</dbReference>
<sequence length="445" mass="51355">MINIMQYKLKNFSKTLLELKQRIVFVIFAIIIFRIGFFIPIPSINISMLSNFLKLQKNTIIDLFNMFSGGALSHASIFSLGIMPYISASIIMQLLSLSIKRLSDIKKEGEIGKKKIYQYTRFITLILSIIQSTIISFSLPKILSIQILIPNPNFYFYFSTILSLSTGTMLLMWLGELITECGIGNGISIIMFIGIISKIPLNIINIFHQMYYGNISILFLFFIFILIFLIVFFIVFIEQSYRKIILYHSKQRNLHKMYIMQHTHLPLKINMSGILPVIFSSSIIILLSTICSWLEMNFHFTILSIIKNYIQPGKICYIIIYSILITIFCFFYSNLICNAVDISKNLKKSGVFIPGIRPGIKTAKYINDIINKLIFINSLYIIFIFLISEFFRIIIYVPFYIGGTSLLIIVVVIIDFISQFQTLMISNKYNSILKKSNLGINNFFI</sequence>
<dbReference type="GO" id="GO:0005886">
    <property type="term" value="C:plasma membrane"/>
    <property type="evidence" value="ECO:0007669"/>
    <property type="project" value="UniProtKB-SubCell"/>
</dbReference>
<dbReference type="RefSeq" id="WP_158349582.1">
    <property type="nucleotide sequence ID" value="NZ_CP032996.1"/>
</dbReference>
<dbReference type="NCBIfam" id="TIGR00967">
    <property type="entry name" value="3a0501s007"/>
    <property type="match status" value="1"/>
</dbReference>
<keyword evidence="15" id="KW-1185">Reference proteome</keyword>
<dbReference type="Pfam" id="PF00344">
    <property type="entry name" value="SecY"/>
    <property type="match status" value="1"/>
</dbReference>
<feature type="transmembrane region" description="Helical" evidence="10">
    <location>
        <begin position="213"/>
        <end position="237"/>
    </location>
</feature>
<name>A0A4D6YBN3_9GAMM</name>
<dbReference type="PROSITE" id="PS00756">
    <property type="entry name" value="SECY_2"/>
    <property type="match status" value="1"/>
</dbReference>
<keyword evidence="7 10" id="KW-0811">Translocation</keyword>
<evidence type="ECO:0000256" key="13">
    <source>
        <dbReference type="RuleBase" id="RU004349"/>
    </source>
</evidence>
<evidence type="ECO:0000256" key="12">
    <source>
        <dbReference type="RuleBase" id="RU003484"/>
    </source>
</evidence>
<dbReference type="OrthoDB" id="9809248at2"/>
<keyword evidence="10" id="KW-1003">Cell membrane</keyword>
<feature type="transmembrane region" description="Helical" evidence="10">
    <location>
        <begin position="315"/>
        <end position="337"/>
    </location>
</feature>
<feature type="transmembrane region" description="Helical" evidence="10">
    <location>
        <begin position="393"/>
        <end position="417"/>
    </location>
</feature>
<organism evidence="14 15">
    <name type="scientific">Buchnera aphidicola</name>
    <name type="common">Therioaphis trifolii</name>
    <dbReference type="NCBI Taxonomy" id="1241884"/>
    <lineage>
        <taxon>Bacteria</taxon>
        <taxon>Pseudomonadati</taxon>
        <taxon>Pseudomonadota</taxon>
        <taxon>Gammaproteobacteria</taxon>
        <taxon>Enterobacterales</taxon>
        <taxon>Erwiniaceae</taxon>
        <taxon>Buchnera</taxon>
    </lineage>
</organism>
<protein>
    <recommendedName>
        <fullName evidence="9 10">Protein translocase subunit SecY</fullName>
    </recommendedName>
</protein>
<dbReference type="EMBL" id="CP032996">
    <property type="protein sequence ID" value="QCI27316.1"/>
    <property type="molecule type" value="Genomic_DNA"/>
</dbReference>
<dbReference type="SUPFAM" id="SSF103491">
    <property type="entry name" value="Preprotein translocase SecY subunit"/>
    <property type="match status" value="1"/>
</dbReference>
<dbReference type="PROSITE" id="PS00755">
    <property type="entry name" value="SECY_1"/>
    <property type="match status" value="1"/>
</dbReference>
<dbReference type="PANTHER" id="PTHR10906">
    <property type="entry name" value="SECY/SEC61-ALPHA FAMILY MEMBER"/>
    <property type="match status" value="1"/>
</dbReference>
<keyword evidence="8 10" id="KW-0472">Membrane</keyword>
<dbReference type="InterPro" id="IPR026593">
    <property type="entry name" value="SecY"/>
</dbReference>
<evidence type="ECO:0000313" key="15">
    <source>
        <dbReference type="Proteomes" id="UP000298603"/>
    </source>
</evidence>
<evidence type="ECO:0000256" key="1">
    <source>
        <dbReference type="ARBA" id="ARBA00004141"/>
    </source>
</evidence>
<reference evidence="14 15" key="1">
    <citation type="submission" date="2018-10" db="EMBL/GenBank/DDBJ databases">
        <title>Comparative functional genomics of the obligate endosymbiont Buchnera aphidicola.</title>
        <authorList>
            <person name="Chong R.A."/>
        </authorList>
    </citation>
    <scope>NUCLEOTIDE SEQUENCE [LARGE SCALE GENOMIC DNA]</scope>
    <source>
        <strain evidence="14 15">Tma</strain>
    </source>
</reference>
<dbReference type="AlphaFoldDB" id="A0A4D6YBN3"/>
<dbReference type="PRINTS" id="PR00303">
    <property type="entry name" value="SECYTRNLCASE"/>
</dbReference>
<comment type="function">
    <text evidence="10 11">The central subunit of the protein translocation channel SecYEG. Consists of two halves formed by TMs 1-5 and 6-10. These two domains form a lateral gate at the front which open onto the bilayer between TMs 2 and 7, and are clamped together by SecE at the back. The channel is closed by both a pore ring composed of hydrophobic SecY resides and a short helix (helix 2A) on the extracellular side of the membrane which forms a plug. The plug probably moves laterally to allow the channel to open. The ring and the pore may move independently.</text>
</comment>
<dbReference type="GO" id="GO:0006605">
    <property type="term" value="P:protein targeting"/>
    <property type="evidence" value="ECO:0007669"/>
    <property type="project" value="UniProtKB-UniRule"/>
</dbReference>
<evidence type="ECO:0000256" key="8">
    <source>
        <dbReference type="ARBA" id="ARBA00023136"/>
    </source>
</evidence>
<dbReference type="HAMAP" id="MF_01465">
    <property type="entry name" value="SecY"/>
    <property type="match status" value="1"/>
</dbReference>
<proteinExistence type="inferred from homology"/>
<keyword evidence="4 10" id="KW-0812">Transmembrane</keyword>
<dbReference type="InterPro" id="IPR002208">
    <property type="entry name" value="SecY/SEC61-alpha"/>
</dbReference>
<gene>
    <name evidence="10 14" type="primary">secY</name>
    <name evidence="14" type="ORF">D9V81_01720</name>
</gene>
<evidence type="ECO:0000256" key="3">
    <source>
        <dbReference type="ARBA" id="ARBA00022448"/>
    </source>
</evidence>
<keyword evidence="6 10" id="KW-1133">Transmembrane helix</keyword>
<feature type="transmembrane region" description="Helical" evidence="10">
    <location>
        <begin position="21"/>
        <end position="41"/>
    </location>
</feature>
<feature type="transmembrane region" description="Helical" evidence="10">
    <location>
        <begin position="369"/>
        <end position="387"/>
    </location>
</feature>
<evidence type="ECO:0000256" key="6">
    <source>
        <dbReference type="ARBA" id="ARBA00022989"/>
    </source>
</evidence>
<dbReference type="PIRSF" id="PIRSF004557">
    <property type="entry name" value="SecY"/>
    <property type="match status" value="1"/>
</dbReference>
<evidence type="ECO:0000313" key="14">
    <source>
        <dbReference type="EMBL" id="QCI27316.1"/>
    </source>
</evidence>
<evidence type="ECO:0000256" key="7">
    <source>
        <dbReference type="ARBA" id="ARBA00023010"/>
    </source>
</evidence>
<comment type="subunit">
    <text evidence="10">Component of the Sec protein translocase complex. Heterotrimer consisting of SecY, SecE and SecG subunits. The heterotrimers can form oligomers, although 1 heterotrimer is thought to be able to translocate proteins. Interacts with the ribosome. Interacts with SecDF, and other proteins may be involved. Interacts with SecA.</text>
</comment>
<evidence type="ECO:0000256" key="10">
    <source>
        <dbReference type="HAMAP-Rule" id="MF_01465"/>
    </source>
</evidence>
<feature type="transmembrane region" description="Helical" evidence="10">
    <location>
        <begin position="119"/>
        <end position="139"/>
    </location>
</feature>
<dbReference type="GO" id="GO:0065002">
    <property type="term" value="P:intracellular protein transmembrane transport"/>
    <property type="evidence" value="ECO:0007669"/>
    <property type="project" value="UniProtKB-UniRule"/>
</dbReference>
<evidence type="ECO:0000256" key="5">
    <source>
        <dbReference type="ARBA" id="ARBA00022927"/>
    </source>
</evidence>
<evidence type="ECO:0000256" key="9">
    <source>
        <dbReference type="ARBA" id="ARBA00039733"/>
    </source>
</evidence>
<evidence type="ECO:0000256" key="2">
    <source>
        <dbReference type="ARBA" id="ARBA00005751"/>
    </source>
</evidence>
<dbReference type="Gene3D" id="1.10.3370.10">
    <property type="entry name" value="SecY subunit domain"/>
    <property type="match status" value="1"/>
</dbReference>